<reference evidence="1" key="2">
    <citation type="submission" date="2015-03" db="EMBL/GenBank/DDBJ databases">
        <authorList>
            <person name="Murphy D."/>
        </authorList>
    </citation>
    <scope>NUCLEOTIDE SEQUENCE [LARGE SCALE GENOMIC DNA]</scope>
    <source>
        <strain evidence="1">A125KOH2</strain>
    </source>
</reference>
<protein>
    <submittedName>
        <fullName evidence="1">Uncharacterized protein</fullName>
    </submittedName>
</protein>
<proteinExistence type="predicted"/>
<dbReference type="EMBL" id="CWJL01000003">
    <property type="protein sequence ID" value="CRY64836.1"/>
    <property type="molecule type" value="Genomic_DNA"/>
</dbReference>
<dbReference type="AlphaFoldDB" id="A0A0T9NT60"/>
<dbReference type="EMBL" id="CWJL01000010">
    <property type="protein sequence ID" value="CRY67298.1"/>
    <property type="molecule type" value="Genomic_DNA"/>
</dbReference>
<dbReference type="Proteomes" id="UP000044625">
    <property type="component" value="Unassembled WGS sequence"/>
</dbReference>
<dbReference type="EMBL" id="CQAZ01000005">
    <property type="protein sequence ID" value="CNH28378.1"/>
    <property type="molecule type" value="Genomic_DNA"/>
</dbReference>
<evidence type="ECO:0000313" key="4">
    <source>
        <dbReference type="Proteomes" id="UP000044625"/>
    </source>
</evidence>
<reference evidence="5" key="1">
    <citation type="submission" date="2015-03" db="EMBL/GenBank/DDBJ databases">
        <authorList>
            <consortium name="Pathogen Informatics"/>
        </authorList>
    </citation>
    <scope>NUCLEOTIDE SEQUENCE [LARGE SCALE GENOMIC DNA]</scope>
    <source>
        <strain evidence="5">A125KOH2</strain>
    </source>
</reference>
<sequence>MAKIIIEVVDGGRVSVSCRVELSKSNQFENDVTNGIANGLAGHVAVKTKQVIESLVKTKRGKKHVH</sequence>
<name>A0A0T9NT60_9GAMM</name>
<evidence type="ECO:0000313" key="3">
    <source>
        <dbReference type="EMBL" id="CRY67298.1"/>
    </source>
</evidence>
<evidence type="ECO:0000313" key="5">
    <source>
        <dbReference type="Proteomes" id="UP000045840"/>
    </source>
</evidence>
<reference evidence="2 4" key="3">
    <citation type="submission" date="2015-03" db="EMBL/GenBank/DDBJ databases">
        <authorList>
            <consortium name="Pathogen Informatics"/>
            <person name="Murphy D."/>
        </authorList>
    </citation>
    <scope>NUCLEOTIDE SEQUENCE [LARGE SCALE GENOMIC DNA]</scope>
    <source>
        <strain evidence="4">type strain: CIP110230</strain>
        <strain evidence="2">Type strain: CIP110230</strain>
    </source>
</reference>
<gene>
    <name evidence="1" type="ORF">ERS008529_00851</name>
    <name evidence="2" type="ORF">ERS137968_00965</name>
    <name evidence="3" type="ORF">ERS137968_02370</name>
</gene>
<dbReference type="Proteomes" id="UP000045840">
    <property type="component" value="Unassembled WGS sequence"/>
</dbReference>
<evidence type="ECO:0000313" key="2">
    <source>
        <dbReference type="EMBL" id="CRY64836.1"/>
    </source>
</evidence>
<keyword evidence="4" id="KW-1185">Reference proteome</keyword>
<accession>A0A0T9NT60</accession>
<evidence type="ECO:0000313" key="1">
    <source>
        <dbReference type="EMBL" id="CNH28378.1"/>
    </source>
</evidence>
<organism evidence="1 5">
    <name type="scientific">Yersinia pekkanenii</name>
    <dbReference type="NCBI Taxonomy" id="1288385"/>
    <lineage>
        <taxon>Bacteria</taxon>
        <taxon>Pseudomonadati</taxon>
        <taxon>Pseudomonadota</taxon>
        <taxon>Gammaproteobacteria</taxon>
        <taxon>Enterobacterales</taxon>
        <taxon>Yersiniaceae</taxon>
        <taxon>Yersinia</taxon>
    </lineage>
</organism>
<dbReference type="STRING" id="1288385.ERS137968_00965"/>
<dbReference type="RefSeq" id="WP_049610289.1">
    <property type="nucleotide sequence ID" value="NZ_CAWMMU010000003.1"/>
</dbReference>
<dbReference type="GeneID" id="58046457"/>